<dbReference type="OrthoDB" id="5337308at2759"/>
<keyword evidence="3" id="KW-1185">Reference proteome</keyword>
<dbReference type="AlphaFoldDB" id="A0A517LCZ1"/>
<sequence>MMGIYLLTRLVSLRIYVPSSDTNHTGQEHSPAADLPPRLKKRVDNPPANTSPPPHESLSDEAWDKKVVKGRSINCLFTRPIELVQQSKFTQWKDLVDWGWEFGEGTSLFLERKIAADDMNYLTTFFEKYPLPTKPWETEGLRVYNVEHKHKYSRPGSGQDHNPTGGEYNGWALIGDSDVTQYYIAAEMYSPWYKGEMAGVKEMPDLQRWSDVFALTWYHLQGGADDGSSKNIRLPRYIVIPSLIRYKTDTQETVIQACKITNQKLGDMPGGCEYEPNGDTAEGFFAMLGTAHIQGIGFMLAQHKAWFGNKRIDKITAWIKPAETDNTIYNLLVSISDVVETGTG</sequence>
<gene>
    <name evidence="2" type="ORF">FKW77_009317</name>
</gene>
<reference evidence="2 3" key="1">
    <citation type="submission" date="2019-07" db="EMBL/GenBank/DDBJ databases">
        <title>Finished genome of Venturia effusa.</title>
        <authorList>
            <person name="Young C.A."/>
            <person name="Cox M.P."/>
            <person name="Ganley A.R.D."/>
            <person name="David W.J."/>
        </authorList>
    </citation>
    <scope>NUCLEOTIDE SEQUENCE [LARGE SCALE GENOMIC DNA]</scope>
    <source>
        <strain evidence="3">albino</strain>
    </source>
</reference>
<accession>A0A517LCZ1</accession>
<dbReference type="EMBL" id="CP042193">
    <property type="protein sequence ID" value="QDS73500.1"/>
    <property type="molecule type" value="Genomic_DNA"/>
</dbReference>
<name>A0A517LCZ1_9PEZI</name>
<evidence type="ECO:0000313" key="2">
    <source>
        <dbReference type="EMBL" id="QDS73500.1"/>
    </source>
</evidence>
<evidence type="ECO:0000313" key="3">
    <source>
        <dbReference type="Proteomes" id="UP000316270"/>
    </source>
</evidence>
<organism evidence="2 3">
    <name type="scientific">Venturia effusa</name>
    <dbReference type="NCBI Taxonomy" id="50376"/>
    <lineage>
        <taxon>Eukaryota</taxon>
        <taxon>Fungi</taxon>
        <taxon>Dikarya</taxon>
        <taxon>Ascomycota</taxon>
        <taxon>Pezizomycotina</taxon>
        <taxon>Dothideomycetes</taxon>
        <taxon>Pleosporomycetidae</taxon>
        <taxon>Venturiales</taxon>
        <taxon>Venturiaceae</taxon>
        <taxon>Venturia</taxon>
    </lineage>
</organism>
<proteinExistence type="predicted"/>
<evidence type="ECO:0000256" key="1">
    <source>
        <dbReference type="SAM" id="MobiDB-lite"/>
    </source>
</evidence>
<dbReference type="Proteomes" id="UP000316270">
    <property type="component" value="Chromosome 9"/>
</dbReference>
<protein>
    <submittedName>
        <fullName evidence="2">Uncharacterized protein</fullName>
    </submittedName>
</protein>
<feature type="region of interest" description="Disordered" evidence="1">
    <location>
        <begin position="21"/>
        <end position="61"/>
    </location>
</feature>